<name>A0AAE1WRS6_9LAMI</name>
<dbReference type="PROSITE" id="PS50071">
    <property type="entry name" value="HOMEOBOX_2"/>
    <property type="match status" value="1"/>
</dbReference>
<dbReference type="CDD" id="cd00086">
    <property type="entry name" value="homeodomain"/>
    <property type="match status" value="1"/>
</dbReference>
<accession>A0AAE1WRS6</accession>
<protein>
    <recommendedName>
        <fullName evidence="10">Homeobox-leucine zipper protein</fullName>
    </recommendedName>
    <alternativeName>
        <fullName evidence="10">HD-ZIP protein</fullName>
    </alternativeName>
    <alternativeName>
        <fullName evidence="10">Homeodomain transcription factor</fullName>
    </alternativeName>
</protein>
<evidence type="ECO:0000256" key="5">
    <source>
        <dbReference type="ARBA" id="ARBA00023163"/>
    </source>
</evidence>
<evidence type="ECO:0000256" key="2">
    <source>
        <dbReference type="ARBA" id="ARBA00023015"/>
    </source>
</evidence>
<feature type="DNA-binding region" description="Homeobox" evidence="8">
    <location>
        <begin position="22"/>
        <end position="63"/>
    </location>
</feature>
<dbReference type="GO" id="GO:0043565">
    <property type="term" value="F:sequence-specific DNA binding"/>
    <property type="evidence" value="ECO:0007669"/>
    <property type="project" value="TreeGrafter"/>
</dbReference>
<evidence type="ECO:0000313" key="13">
    <source>
        <dbReference type="EMBL" id="KAK4398355.1"/>
    </source>
</evidence>
<reference evidence="13" key="1">
    <citation type="submission" date="2020-06" db="EMBL/GenBank/DDBJ databases">
        <authorList>
            <person name="Li T."/>
            <person name="Hu X."/>
            <person name="Zhang T."/>
            <person name="Song X."/>
            <person name="Zhang H."/>
            <person name="Dai N."/>
            <person name="Sheng W."/>
            <person name="Hou X."/>
            <person name="Wei L."/>
        </authorList>
    </citation>
    <scope>NUCLEOTIDE SEQUENCE</scope>
    <source>
        <strain evidence="13">K16</strain>
        <tissue evidence="13">Leaf</tissue>
    </source>
</reference>
<sequence>MSLSPISSKSKLQNQAGLAEASFDAAKKLEPERKFQLARELGVPPRQIAIWYQNKRARWKNQNLELDYGALQVQLEAALADKKQLEKEVDSLRGELKRAHDMLFGLRQAQAQAQACVSAPPGSCLSSCCDEGTGSSPNEDVGCSATWQNGDALQFEELYACLMLGAGRGSNSCGPIIPDGVNERDFWV</sequence>
<evidence type="ECO:0000256" key="11">
    <source>
        <dbReference type="SAM" id="Coils"/>
    </source>
</evidence>
<keyword evidence="14" id="KW-1185">Reference proteome</keyword>
<gene>
    <name evidence="13" type="ORF">Sango_1311000</name>
</gene>
<dbReference type="InterPro" id="IPR009057">
    <property type="entry name" value="Homeodomain-like_sf"/>
</dbReference>
<evidence type="ECO:0000256" key="10">
    <source>
        <dbReference type="RuleBase" id="RU369038"/>
    </source>
</evidence>
<dbReference type="PROSITE" id="PS00027">
    <property type="entry name" value="HOMEOBOX_1"/>
    <property type="match status" value="1"/>
</dbReference>
<comment type="caution">
    <text evidence="13">The sequence shown here is derived from an EMBL/GenBank/DDBJ whole genome shotgun (WGS) entry which is preliminary data.</text>
</comment>
<evidence type="ECO:0000259" key="12">
    <source>
        <dbReference type="PROSITE" id="PS50071"/>
    </source>
</evidence>
<keyword evidence="2 10" id="KW-0805">Transcription regulation</keyword>
<dbReference type="EMBL" id="JACGWL010000007">
    <property type="protein sequence ID" value="KAK4398355.1"/>
    <property type="molecule type" value="Genomic_DNA"/>
</dbReference>
<evidence type="ECO:0000256" key="3">
    <source>
        <dbReference type="ARBA" id="ARBA00023125"/>
    </source>
</evidence>
<dbReference type="SUPFAM" id="SSF46689">
    <property type="entry name" value="Homeodomain-like"/>
    <property type="match status" value="1"/>
</dbReference>
<feature type="domain" description="Homeobox" evidence="12">
    <location>
        <begin position="20"/>
        <end position="62"/>
    </location>
</feature>
<dbReference type="AlphaFoldDB" id="A0AAE1WRS6"/>
<dbReference type="GO" id="GO:0000981">
    <property type="term" value="F:DNA-binding transcription factor activity, RNA polymerase II-specific"/>
    <property type="evidence" value="ECO:0007669"/>
    <property type="project" value="UniProtKB-UniRule"/>
</dbReference>
<evidence type="ECO:0000256" key="1">
    <source>
        <dbReference type="ARBA" id="ARBA00004123"/>
    </source>
</evidence>
<evidence type="ECO:0000256" key="4">
    <source>
        <dbReference type="ARBA" id="ARBA00023155"/>
    </source>
</evidence>
<dbReference type="GO" id="GO:0005634">
    <property type="term" value="C:nucleus"/>
    <property type="evidence" value="ECO:0007669"/>
    <property type="project" value="UniProtKB-SubCell"/>
</dbReference>
<dbReference type="InterPro" id="IPR001356">
    <property type="entry name" value="HD"/>
</dbReference>
<evidence type="ECO:0000256" key="9">
    <source>
        <dbReference type="RuleBase" id="RU000682"/>
    </source>
</evidence>
<dbReference type="InterPro" id="IPR000047">
    <property type="entry name" value="HTH_motif"/>
</dbReference>
<dbReference type="Pfam" id="PF00046">
    <property type="entry name" value="Homeodomain"/>
    <property type="match status" value="1"/>
</dbReference>
<evidence type="ECO:0000256" key="8">
    <source>
        <dbReference type="PROSITE-ProRule" id="PRU00108"/>
    </source>
</evidence>
<dbReference type="GO" id="GO:0045893">
    <property type="term" value="P:positive regulation of DNA-templated transcription"/>
    <property type="evidence" value="ECO:0007669"/>
    <property type="project" value="TreeGrafter"/>
</dbReference>
<dbReference type="Gene3D" id="1.10.10.60">
    <property type="entry name" value="Homeodomain-like"/>
    <property type="match status" value="1"/>
</dbReference>
<dbReference type="InterPro" id="IPR017970">
    <property type="entry name" value="Homeobox_CS"/>
</dbReference>
<evidence type="ECO:0000256" key="7">
    <source>
        <dbReference type="ARBA" id="ARBA00025748"/>
    </source>
</evidence>
<evidence type="ECO:0000313" key="14">
    <source>
        <dbReference type="Proteomes" id="UP001289374"/>
    </source>
</evidence>
<keyword evidence="4 8" id="KW-0371">Homeobox</keyword>
<keyword evidence="5 10" id="KW-0804">Transcription</keyword>
<keyword evidence="6 8" id="KW-0539">Nucleus</keyword>
<organism evidence="13 14">
    <name type="scientific">Sesamum angolense</name>
    <dbReference type="NCBI Taxonomy" id="2727404"/>
    <lineage>
        <taxon>Eukaryota</taxon>
        <taxon>Viridiplantae</taxon>
        <taxon>Streptophyta</taxon>
        <taxon>Embryophyta</taxon>
        <taxon>Tracheophyta</taxon>
        <taxon>Spermatophyta</taxon>
        <taxon>Magnoliopsida</taxon>
        <taxon>eudicotyledons</taxon>
        <taxon>Gunneridae</taxon>
        <taxon>Pentapetalae</taxon>
        <taxon>asterids</taxon>
        <taxon>lamiids</taxon>
        <taxon>Lamiales</taxon>
        <taxon>Pedaliaceae</taxon>
        <taxon>Sesamum</taxon>
    </lineage>
</organism>
<keyword evidence="11" id="KW-0175">Coiled coil</keyword>
<comment type="subcellular location">
    <subcellularLocation>
        <location evidence="1 8 9">Nucleus</location>
    </subcellularLocation>
</comment>
<comment type="function">
    <text evidence="10">Transcription factor.</text>
</comment>
<dbReference type="InterPro" id="IPR045224">
    <property type="entry name" value="HDZip_class_I_plant"/>
</dbReference>
<dbReference type="SMART" id="SM00389">
    <property type="entry name" value="HOX"/>
    <property type="match status" value="1"/>
</dbReference>
<keyword evidence="3 8" id="KW-0238">DNA-binding</keyword>
<evidence type="ECO:0000256" key="6">
    <source>
        <dbReference type="ARBA" id="ARBA00023242"/>
    </source>
</evidence>
<proteinExistence type="inferred from homology"/>
<dbReference type="Proteomes" id="UP001289374">
    <property type="component" value="Unassembled WGS sequence"/>
</dbReference>
<dbReference type="PANTHER" id="PTHR24326">
    <property type="entry name" value="HOMEOBOX-LEUCINE ZIPPER PROTEIN"/>
    <property type="match status" value="1"/>
</dbReference>
<reference evidence="13" key="2">
    <citation type="journal article" date="2024" name="Plant">
        <title>Genomic evolution and insights into agronomic trait innovations of Sesamum species.</title>
        <authorList>
            <person name="Miao H."/>
            <person name="Wang L."/>
            <person name="Qu L."/>
            <person name="Liu H."/>
            <person name="Sun Y."/>
            <person name="Le M."/>
            <person name="Wang Q."/>
            <person name="Wei S."/>
            <person name="Zheng Y."/>
            <person name="Lin W."/>
            <person name="Duan Y."/>
            <person name="Cao H."/>
            <person name="Xiong S."/>
            <person name="Wang X."/>
            <person name="Wei L."/>
            <person name="Li C."/>
            <person name="Ma Q."/>
            <person name="Ju M."/>
            <person name="Zhao R."/>
            <person name="Li G."/>
            <person name="Mu C."/>
            <person name="Tian Q."/>
            <person name="Mei H."/>
            <person name="Zhang T."/>
            <person name="Gao T."/>
            <person name="Zhang H."/>
        </authorList>
    </citation>
    <scope>NUCLEOTIDE SEQUENCE</scope>
    <source>
        <strain evidence="13">K16</strain>
    </source>
</reference>
<dbReference type="PANTHER" id="PTHR24326:SF522">
    <property type="entry name" value="HOMEOBOX-LEUCINE ZIPPER PROTEIN ATHB-52"/>
    <property type="match status" value="1"/>
</dbReference>
<comment type="similarity">
    <text evidence="7 10">Belongs to the HD-ZIP homeobox family. Class I subfamily.</text>
</comment>
<dbReference type="PRINTS" id="PR00031">
    <property type="entry name" value="HTHREPRESSR"/>
</dbReference>
<feature type="coiled-coil region" evidence="11">
    <location>
        <begin position="61"/>
        <end position="102"/>
    </location>
</feature>